<evidence type="ECO:0000313" key="3">
    <source>
        <dbReference type="EMBL" id="KAJ7372075.1"/>
    </source>
</evidence>
<accession>A0A9X0CQM0</accession>
<dbReference type="EMBL" id="MU826838">
    <property type="protein sequence ID" value="KAJ7372075.1"/>
    <property type="molecule type" value="Genomic_DNA"/>
</dbReference>
<feature type="region of interest" description="Disordered" evidence="1">
    <location>
        <begin position="18"/>
        <end position="45"/>
    </location>
</feature>
<dbReference type="AlphaFoldDB" id="A0A9X0CQM0"/>
<reference evidence="3" key="1">
    <citation type="submission" date="2023-01" db="EMBL/GenBank/DDBJ databases">
        <title>Genome assembly of the deep-sea coral Lophelia pertusa.</title>
        <authorList>
            <person name="Herrera S."/>
            <person name="Cordes E."/>
        </authorList>
    </citation>
    <scope>NUCLEOTIDE SEQUENCE</scope>
    <source>
        <strain evidence="3">USNM1676648</strain>
        <tissue evidence="3">Polyp</tissue>
    </source>
</reference>
<protein>
    <submittedName>
        <fullName evidence="3">Uncharacterized protein</fullName>
    </submittedName>
</protein>
<organism evidence="3 4">
    <name type="scientific">Desmophyllum pertusum</name>
    <dbReference type="NCBI Taxonomy" id="174260"/>
    <lineage>
        <taxon>Eukaryota</taxon>
        <taxon>Metazoa</taxon>
        <taxon>Cnidaria</taxon>
        <taxon>Anthozoa</taxon>
        <taxon>Hexacorallia</taxon>
        <taxon>Scleractinia</taxon>
        <taxon>Caryophylliina</taxon>
        <taxon>Caryophylliidae</taxon>
        <taxon>Desmophyllum</taxon>
    </lineage>
</organism>
<evidence type="ECO:0000313" key="4">
    <source>
        <dbReference type="Proteomes" id="UP001163046"/>
    </source>
</evidence>
<keyword evidence="2" id="KW-0472">Membrane</keyword>
<gene>
    <name evidence="3" type="ORF">OS493_020499</name>
</gene>
<proteinExistence type="predicted"/>
<keyword evidence="2" id="KW-0812">Transmembrane</keyword>
<name>A0A9X0CQM0_9CNID</name>
<evidence type="ECO:0000256" key="2">
    <source>
        <dbReference type="SAM" id="Phobius"/>
    </source>
</evidence>
<dbReference type="Proteomes" id="UP001163046">
    <property type="component" value="Unassembled WGS sequence"/>
</dbReference>
<sequence length="95" mass="10111">MEKNEKSTIILKVEGKPTTSVNIGPSQEVSPNSTSTPGANLTQTVHEDVPSSSKIAFIVASVAFFLLLLIIARHFCIADVSGMEVSTSSPPLLFH</sequence>
<evidence type="ECO:0000256" key="1">
    <source>
        <dbReference type="SAM" id="MobiDB-lite"/>
    </source>
</evidence>
<keyword evidence="4" id="KW-1185">Reference proteome</keyword>
<keyword evidence="2" id="KW-1133">Transmembrane helix</keyword>
<comment type="caution">
    <text evidence="3">The sequence shown here is derived from an EMBL/GenBank/DDBJ whole genome shotgun (WGS) entry which is preliminary data.</text>
</comment>
<feature type="transmembrane region" description="Helical" evidence="2">
    <location>
        <begin position="55"/>
        <end position="76"/>
    </location>
</feature>